<dbReference type="PANTHER" id="PTHR30298">
    <property type="entry name" value="H REPEAT-ASSOCIATED PREDICTED TRANSPOSASE"/>
    <property type="match status" value="1"/>
</dbReference>
<sequence>MKTTKTNPDRHLKRSSLSGNSLQIKIIETKKDVARFTKLAKQFHYMGEGCPAGDTLRMVVVADGEWIALLLWGSACYRLKHRDEWIGWTDQQRAARQKLVVQNRRFVLLTEPGEHPNLASRILGKVVRELPAFWLERFGYEPLLAETFSDIEAREGTCYKASGWTALGKTKGYSRHAADFYVPNDRPKKLWVRELRKNATELLRSIHLPDEFKKGAASDADGVMPIKARQIESLHEALCKVPDPRAKNCVYHIGAILSIVAMGVFSGHKDLKAIMRFAERMTLPQRKKLALPGFEKGSRYKKIPSYTAVYNLLTQLDLDAFSQVLSEWLAQHRGTLPVALAMDGKFIRDTVGLVTLAEHDTNSPVAMIDASQKEGEGERCELKASQKMLRRHDDLTNTVITADALDCQKETARIIVDRGGEYCIQVKDNQKTIRQEAELSAKELSPLLARPKKRMGESTDAR</sequence>
<dbReference type="AlphaFoldDB" id="A0A6C2UJ71"/>
<evidence type="ECO:0000256" key="1">
    <source>
        <dbReference type="SAM" id="MobiDB-lite"/>
    </source>
</evidence>
<evidence type="ECO:0000313" key="3">
    <source>
        <dbReference type="EMBL" id="VGO19461.1"/>
    </source>
</evidence>
<dbReference type="InterPro" id="IPR051698">
    <property type="entry name" value="Transposase_11-like"/>
</dbReference>
<name>A0A6C2UJ71_9BACT</name>
<dbReference type="InterPro" id="IPR032806">
    <property type="entry name" value="YbfD_N"/>
</dbReference>
<keyword evidence="4" id="KW-1185">Reference proteome</keyword>
<evidence type="ECO:0000313" key="4">
    <source>
        <dbReference type="Proteomes" id="UP000346198"/>
    </source>
</evidence>
<feature type="region of interest" description="Disordered" evidence="1">
    <location>
        <begin position="440"/>
        <end position="462"/>
    </location>
</feature>
<dbReference type="Pfam" id="PF14236">
    <property type="entry name" value="DruA"/>
    <property type="match status" value="1"/>
</dbReference>
<dbReference type="InterPro" id="IPR047647">
    <property type="entry name" value="ISAs1_transpos"/>
</dbReference>
<gene>
    <name evidence="3" type="ORF">SCARR_01520</name>
</gene>
<dbReference type="EMBL" id="CAAHFH010000001">
    <property type="protein sequence ID" value="VGO19461.1"/>
    <property type="molecule type" value="Genomic_DNA"/>
</dbReference>
<dbReference type="PANTHER" id="PTHR30298:SF0">
    <property type="entry name" value="PROTEIN YBFL-RELATED"/>
    <property type="match status" value="1"/>
</dbReference>
<evidence type="ECO:0000259" key="2">
    <source>
        <dbReference type="Pfam" id="PF13808"/>
    </source>
</evidence>
<accession>A0A6C2UJ71</accession>
<dbReference type="Proteomes" id="UP000346198">
    <property type="component" value="Unassembled WGS sequence"/>
</dbReference>
<dbReference type="NCBIfam" id="NF033564">
    <property type="entry name" value="transpos_ISAs1"/>
    <property type="match status" value="1"/>
</dbReference>
<dbReference type="Pfam" id="PF13808">
    <property type="entry name" value="DDE_Tnp_1_assoc"/>
    <property type="match status" value="1"/>
</dbReference>
<organism evidence="3 4">
    <name type="scientific">Pontiella sulfatireligans</name>
    <dbReference type="NCBI Taxonomy" id="2750658"/>
    <lineage>
        <taxon>Bacteria</taxon>
        <taxon>Pseudomonadati</taxon>
        <taxon>Kiritimatiellota</taxon>
        <taxon>Kiritimatiellia</taxon>
        <taxon>Kiritimatiellales</taxon>
        <taxon>Pontiellaceae</taxon>
        <taxon>Pontiella</taxon>
    </lineage>
</organism>
<protein>
    <recommendedName>
        <fullName evidence="2">H repeat-associated protein N-terminal domain-containing protein</fullName>
    </recommendedName>
</protein>
<proteinExistence type="predicted"/>
<reference evidence="3 4" key="1">
    <citation type="submission" date="2019-04" db="EMBL/GenBank/DDBJ databases">
        <authorList>
            <person name="Van Vliet M D."/>
        </authorList>
    </citation>
    <scope>NUCLEOTIDE SEQUENCE [LARGE SCALE GENOMIC DNA]</scope>
    <source>
        <strain evidence="3 4">F21</strain>
    </source>
</reference>
<feature type="domain" description="H repeat-associated protein N-terminal" evidence="2">
    <location>
        <begin position="236"/>
        <end position="329"/>
    </location>
</feature>
<dbReference type="InterPro" id="IPR025639">
    <property type="entry name" value="DruA"/>
</dbReference>